<evidence type="ECO:0000313" key="2">
    <source>
        <dbReference type="EMBL" id="KAF3574931.1"/>
    </source>
</evidence>
<accession>A0A8S9RQS0</accession>
<gene>
    <name evidence="2" type="ORF">F2Q69_00058830</name>
</gene>
<evidence type="ECO:0000313" key="3">
    <source>
        <dbReference type="Proteomes" id="UP000712600"/>
    </source>
</evidence>
<organism evidence="2 3">
    <name type="scientific">Brassica cretica</name>
    <name type="common">Mustard</name>
    <dbReference type="NCBI Taxonomy" id="69181"/>
    <lineage>
        <taxon>Eukaryota</taxon>
        <taxon>Viridiplantae</taxon>
        <taxon>Streptophyta</taxon>
        <taxon>Embryophyta</taxon>
        <taxon>Tracheophyta</taxon>
        <taxon>Spermatophyta</taxon>
        <taxon>Magnoliopsida</taxon>
        <taxon>eudicotyledons</taxon>
        <taxon>Gunneridae</taxon>
        <taxon>Pentapetalae</taxon>
        <taxon>rosids</taxon>
        <taxon>malvids</taxon>
        <taxon>Brassicales</taxon>
        <taxon>Brassicaceae</taxon>
        <taxon>Brassiceae</taxon>
        <taxon>Brassica</taxon>
    </lineage>
</organism>
<dbReference type="AlphaFoldDB" id="A0A8S9RQS0"/>
<dbReference type="Proteomes" id="UP000712600">
    <property type="component" value="Unassembled WGS sequence"/>
</dbReference>
<evidence type="ECO:0000256" key="1">
    <source>
        <dbReference type="SAM" id="MobiDB-lite"/>
    </source>
</evidence>
<feature type="region of interest" description="Disordered" evidence="1">
    <location>
        <begin position="42"/>
        <end position="70"/>
    </location>
</feature>
<sequence length="70" mass="8254">MPVLLKSGQSASREEAIEEMKDCRSMKKHWCYVRKEELLQSPPVHPYEYQKQQRDRDLTSRATGFGTRDP</sequence>
<protein>
    <submittedName>
        <fullName evidence="2">Uncharacterized protein</fullName>
    </submittedName>
</protein>
<proteinExistence type="predicted"/>
<reference evidence="2" key="1">
    <citation type="submission" date="2019-12" db="EMBL/GenBank/DDBJ databases">
        <title>Genome sequencing and annotation of Brassica cretica.</title>
        <authorList>
            <person name="Studholme D.J."/>
            <person name="Sarris P."/>
        </authorList>
    </citation>
    <scope>NUCLEOTIDE SEQUENCE</scope>
    <source>
        <strain evidence="2">PFS-109/04</strain>
        <tissue evidence="2">Leaf</tissue>
    </source>
</reference>
<dbReference type="EMBL" id="QGKX02000095">
    <property type="protein sequence ID" value="KAF3574931.1"/>
    <property type="molecule type" value="Genomic_DNA"/>
</dbReference>
<comment type="caution">
    <text evidence="2">The sequence shown here is derived from an EMBL/GenBank/DDBJ whole genome shotgun (WGS) entry which is preliminary data.</text>
</comment>
<name>A0A8S9RQS0_BRACR</name>